<reference evidence="1" key="1">
    <citation type="journal article" date="2021" name="Front. Microbiol.">
        <title>Comprehensive Comparative Genomics and Phenotyping of Methylobacterium Species.</title>
        <authorList>
            <person name="Alessa O."/>
            <person name="Ogura Y."/>
            <person name="Fujitani Y."/>
            <person name="Takami H."/>
            <person name="Hayashi T."/>
            <person name="Sahin N."/>
            <person name="Tani A."/>
        </authorList>
    </citation>
    <scope>NUCLEOTIDE SEQUENCE</scope>
    <source>
        <strain evidence="1">NBRC 15689</strain>
    </source>
</reference>
<keyword evidence="2" id="KW-1185">Reference proteome</keyword>
<sequence>MKYRSKSLCGTVLELAQLPHQLSPIFNRVLEYLKSSGGSEAFQIFKYSPRWPHLCFWKRVYPNDAVYVYCLCYREAFG</sequence>
<dbReference type="EMBL" id="BPQV01000003">
    <property type="protein sequence ID" value="GJE26245.1"/>
    <property type="molecule type" value="Genomic_DNA"/>
</dbReference>
<protein>
    <recommendedName>
        <fullName evidence="3">Transposase</fullName>
    </recommendedName>
</protein>
<organism evidence="1 2">
    <name type="scientific">Methylobacterium organophilum</name>
    <dbReference type="NCBI Taxonomy" id="410"/>
    <lineage>
        <taxon>Bacteria</taxon>
        <taxon>Pseudomonadati</taxon>
        <taxon>Pseudomonadota</taxon>
        <taxon>Alphaproteobacteria</taxon>
        <taxon>Hyphomicrobiales</taxon>
        <taxon>Methylobacteriaceae</taxon>
        <taxon>Methylobacterium</taxon>
    </lineage>
</organism>
<comment type="caution">
    <text evidence="1">The sequence shown here is derived from an EMBL/GenBank/DDBJ whole genome shotgun (WGS) entry which is preliminary data.</text>
</comment>
<proteinExistence type="predicted"/>
<dbReference type="Proteomes" id="UP001055156">
    <property type="component" value="Unassembled WGS sequence"/>
</dbReference>
<gene>
    <name evidence="1" type="ORF">LKMONMHP_1094</name>
</gene>
<evidence type="ECO:0008006" key="3">
    <source>
        <dbReference type="Google" id="ProtNLM"/>
    </source>
</evidence>
<name>A0ABQ4T7R1_METOR</name>
<evidence type="ECO:0000313" key="2">
    <source>
        <dbReference type="Proteomes" id="UP001055156"/>
    </source>
</evidence>
<reference evidence="1" key="2">
    <citation type="submission" date="2021-08" db="EMBL/GenBank/DDBJ databases">
        <authorList>
            <person name="Tani A."/>
            <person name="Ola A."/>
            <person name="Ogura Y."/>
            <person name="Katsura K."/>
            <person name="Hayashi T."/>
        </authorList>
    </citation>
    <scope>NUCLEOTIDE SEQUENCE</scope>
    <source>
        <strain evidence="1">NBRC 15689</strain>
    </source>
</reference>
<accession>A0ABQ4T7R1</accession>
<evidence type="ECO:0000313" key="1">
    <source>
        <dbReference type="EMBL" id="GJE26245.1"/>
    </source>
</evidence>